<dbReference type="EMBL" id="CP025766">
    <property type="protein sequence ID" value="KGB76762.1"/>
    <property type="molecule type" value="Genomic_DNA"/>
</dbReference>
<keyword evidence="6" id="KW-0010">Activator</keyword>
<keyword evidence="3 6" id="KW-0805">Transcription regulation</keyword>
<keyword evidence="5 6" id="KW-0539">Nucleus</keyword>
<dbReference type="HOGENOM" id="CLU_1326323_0_0_1"/>
<dbReference type="OMA" id="ENQFMNG"/>
<reference evidence="8 9" key="2">
    <citation type="journal article" date="2018" name="Proc. Natl. Acad. Sci.">
        <title>RNAi is a critical determinant of centromere evolution in closely related fungi.</title>
        <authorList>
            <person name="Yadav V."/>
            <person name="Sun S."/>
            <person name="Billmyre R.B."/>
            <person name="Thimmappa B.C."/>
            <person name="Shea T."/>
            <person name="Lintner R."/>
            <person name="Bakkeren G."/>
            <person name="Cuomo C.A."/>
            <person name="Heitman J."/>
            <person name="Sanyal K."/>
        </authorList>
    </citation>
    <scope>NUCLEOTIDE SEQUENCE [LARGE SCALE GENOMIC DNA]</scope>
    <source>
        <strain evidence="8 9">R265</strain>
    </source>
</reference>
<feature type="region of interest" description="Disordered" evidence="7">
    <location>
        <begin position="149"/>
        <end position="181"/>
    </location>
</feature>
<evidence type="ECO:0000256" key="5">
    <source>
        <dbReference type="ARBA" id="ARBA00023242"/>
    </source>
</evidence>
<dbReference type="STRING" id="294750.A0A095C8E7"/>
<evidence type="ECO:0000256" key="3">
    <source>
        <dbReference type="ARBA" id="ARBA00023015"/>
    </source>
</evidence>
<dbReference type="GO" id="GO:0006357">
    <property type="term" value="P:regulation of transcription by RNA polymerase II"/>
    <property type="evidence" value="ECO:0007669"/>
    <property type="project" value="InterPro"/>
</dbReference>
<evidence type="ECO:0000256" key="1">
    <source>
        <dbReference type="ARBA" id="ARBA00004123"/>
    </source>
</evidence>
<comment type="subcellular location">
    <subcellularLocation>
        <location evidence="1 6">Nucleus</location>
    </subcellularLocation>
</comment>
<dbReference type="VEuPathDB" id="FungiDB:CNBG_2600"/>
<dbReference type="Pfam" id="PF09748">
    <property type="entry name" value="Med10"/>
    <property type="match status" value="1"/>
</dbReference>
<evidence type="ECO:0000313" key="8">
    <source>
        <dbReference type="EMBL" id="KGB76762.1"/>
    </source>
</evidence>
<sequence length="207" mass="22625">MSLDHHHLPSPAPTPAAAPPNAAAGPAMAGAPPDQVAIRTAVENQLLQLSQDLYEMEISAGHVKENRETAVADYLENINKAFINLSNLAGQMTDSVPHQIIENVDRYKNPHVYTRQTITRATGENQYALGRVLGLESFRRQLNDAISSNFPEIPLPERRHQPIKSPQEEDVPQEGGSTMANGYSVKIEDDAGHHDQYGQSIVNGMSS</sequence>
<reference evidence="8 9" key="1">
    <citation type="journal article" date="2011" name="MBio">
        <title>Genome variation in Cryptococcus gattii, an emerging pathogen of immunocompetent hosts.</title>
        <authorList>
            <person name="D'Souza C.A."/>
            <person name="Kronstad J.W."/>
            <person name="Taylor G."/>
            <person name="Warren R."/>
            <person name="Yuen M."/>
            <person name="Hu G."/>
            <person name="Jung W.H."/>
            <person name="Sham A."/>
            <person name="Kidd S.E."/>
            <person name="Tangen K."/>
            <person name="Lee N."/>
            <person name="Zeilmaker T."/>
            <person name="Sawkins J."/>
            <person name="McVicker G."/>
            <person name="Shah S."/>
            <person name="Gnerre S."/>
            <person name="Griggs A."/>
            <person name="Zeng Q."/>
            <person name="Bartlett K."/>
            <person name="Li W."/>
            <person name="Wang X."/>
            <person name="Heitman J."/>
            <person name="Stajich J.E."/>
            <person name="Fraser J.A."/>
            <person name="Meyer W."/>
            <person name="Carter D."/>
            <person name="Schein J."/>
            <person name="Krzywinski M."/>
            <person name="Kwon-Chung K.J."/>
            <person name="Varma A."/>
            <person name="Wang J."/>
            <person name="Brunham R."/>
            <person name="Fyfe M."/>
            <person name="Ouellette B.F."/>
            <person name="Siddiqui A."/>
            <person name="Marra M."/>
            <person name="Jones S."/>
            <person name="Holt R."/>
            <person name="Birren B.W."/>
            <person name="Galagan J.E."/>
            <person name="Cuomo C.A."/>
        </authorList>
    </citation>
    <scope>NUCLEOTIDE SEQUENCE [LARGE SCALE GENOMIC DNA]</scope>
    <source>
        <strain evidence="8 9">R265</strain>
    </source>
</reference>
<dbReference type="InterPro" id="IPR019145">
    <property type="entry name" value="Mediator_Med10"/>
</dbReference>
<organism evidence="8 9">
    <name type="scientific">Cryptococcus deuterogattii (strain R265)</name>
    <name type="common">Cryptococcus gattii VGII (strain R265)</name>
    <dbReference type="NCBI Taxonomy" id="294750"/>
    <lineage>
        <taxon>Eukaryota</taxon>
        <taxon>Fungi</taxon>
        <taxon>Dikarya</taxon>
        <taxon>Basidiomycota</taxon>
        <taxon>Agaricomycotina</taxon>
        <taxon>Tremellomycetes</taxon>
        <taxon>Tremellales</taxon>
        <taxon>Cryptococcaceae</taxon>
        <taxon>Cryptococcus</taxon>
        <taxon>Cryptococcus gattii species complex</taxon>
    </lineage>
</organism>
<evidence type="ECO:0000256" key="7">
    <source>
        <dbReference type="SAM" id="MobiDB-lite"/>
    </source>
</evidence>
<dbReference type="AlphaFoldDB" id="A0A095C8E7"/>
<name>A0A095C8E7_CRYD2</name>
<dbReference type="OrthoDB" id="337270at2759"/>
<comment type="similarity">
    <text evidence="2 6">Belongs to the Mediator complex subunit 10 family.</text>
</comment>
<keyword evidence="4 6" id="KW-0804">Transcription</keyword>
<evidence type="ECO:0000313" key="9">
    <source>
        <dbReference type="Proteomes" id="UP000029445"/>
    </source>
</evidence>
<feature type="compositionally biased region" description="Low complexity" evidence="7">
    <location>
        <begin position="19"/>
        <end position="31"/>
    </location>
</feature>
<comment type="subunit">
    <text evidence="6">Component of the Mediator complex.</text>
</comment>
<dbReference type="Proteomes" id="UP000029445">
    <property type="component" value="Chromosome 8"/>
</dbReference>
<dbReference type="GO" id="GO:0016592">
    <property type="term" value="C:mediator complex"/>
    <property type="evidence" value="ECO:0007669"/>
    <property type="project" value="InterPro"/>
</dbReference>
<proteinExistence type="inferred from homology"/>
<evidence type="ECO:0000256" key="6">
    <source>
        <dbReference type="RuleBase" id="RU364146"/>
    </source>
</evidence>
<dbReference type="GO" id="GO:0003712">
    <property type="term" value="F:transcription coregulator activity"/>
    <property type="evidence" value="ECO:0007669"/>
    <property type="project" value="InterPro"/>
</dbReference>
<keyword evidence="9" id="KW-1185">Reference proteome</keyword>
<accession>A0A095C8E7</accession>
<comment type="function">
    <text evidence="6">Component of the Mediator complex, a coactivator involved in the regulated transcription of nearly all RNA polymerase II-dependent genes. Mediator functions as a bridge to convey information from gene-specific regulatory proteins to the basal RNA polymerase II transcription machinery. Mediator is recruited to promoters by direct interactions with regulatory proteins and serves as a scaffold for the assembly of a functional preinitiation complex with RNA polymerase II and the general transcription factors.</text>
</comment>
<feature type="region of interest" description="Disordered" evidence="7">
    <location>
        <begin position="1"/>
        <end position="31"/>
    </location>
</feature>
<gene>
    <name evidence="6" type="primary">MED10</name>
    <name evidence="8" type="ORF">CNBG_2600</name>
</gene>
<evidence type="ECO:0000256" key="2">
    <source>
        <dbReference type="ARBA" id="ARBA00005389"/>
    </source>
</evidence>
<evidence type="ECO:0000256" key="4">
    <source>
        <dbReference type="ARBA" id="ARBA00023163"/>
    </source>
</evidence>
<protein>
    <recommendedName>
        <fullName evidence="6">Mediator of RNA polymerase II transcription subunit 10</fullName>
    </recommendedName>
    <alternativeName>
        <fullName evidence="6">Mediator complex subunit 10</fullName>
    </alternativeName>
</protein>